<reference evidence="2 3" key="1">
    <citation type="submission" date="2019-12" db="EMBL/GenBank/DDBJ databases">
        <authorList>
            <person name="Reyes-Prieto M."/>
        </authorList>
    </citation>
    <scope>NUCLEOTIDE SEQUENCE [LARGE SCALE GENOMIC DNA]</scope>
    <source>
        <strain evidence="2">HF14-78462</strain>
    </source>
</reference>
<gene>
    <name evidence="2" type="ORF">STARVERO_01091</name>
</gene>
<keyword evidence="3" id="KW-1185">Reference proteome</keyword>
<dbReference type="AlphaFoldDB" id="A0A5S9NHT3"/>
<evidence type="ECO:0008006" key="4">
    <source>
        <dbReference type="Google" id="ProtNLM"/>
    </source>
</evidence>
<sequence length="200" mass="21599">MVDAALIQQCADPNLKPAIVEKFIEQVGMRDPLAVTVRAGDLVVLVPKPGSPAEALALIREHVGRYVVRVGVTQFPAGLGVQDVAELTSDLVDPCANIRMGSALFRKVYAMVVRWYGRETDEALEDAILAWKSGYFEGDFVFTATELPPDGSMPHTPPETTAEEADREGSPSEPPAGDPNGADIRIDLSRIGVKPSMDRK</sequence>
<protein>
    <recommendedName>
        <fullName evidence="4">Conjugal transfer protein TraH</fullName>
    </recommendedName>
</protein>
<dbReference type="InterPro" id="IPR010680">
    <property type="entry name" value="TraH_2"/>
</dbReference>
<dbReference type="Pfam" id="PF06871">
    <property type="entry name" value="TraH_2"/>
    <property type="match status" value="1"/>
</dbReference>
<evidence type="ECO:0000313" key="2">
    <source>
        <dbReference type="EMBL" id="CAA0090097.1"/>
    </source>
</evidence>
<evidence type="ECO:0000256" key="1">
    <source>
        <dbReference type="SAM" id="MobiDB-lite"/>
    </source>
</evidence>
<proteinExistence type="predicted"/>
<evidence type="ECO:0000313" key="3">
    <source>
        <dbReference type="Proteomes" id="UP000433050"/>
    </source>
</evidence>
<dbReference type="EMBL" id="CACSAS010000001">
    <property type="protein sequence ID" value="CAA0090097.1"/>
    <property type="molecule type" value="Genomic_DNA"/>
</dbReference>
<feature type="region of interest" description="Disordered" evidence="1">
    <location>
        <begin position="146"/>
        <end position="200"/>
    </location>
</feature>
<dbReference type="Proteomes" id="UP000433050">
    <property type="component" value="Unassembled WGS sequence"/>
</dbReference>
<dbReference type="RefSeq" id="WP_159598155.1">
    <property type="nucleotide sequence ID" value="NZ_CACSAS010000001.1"/>
</dbReference>
<accession>A0A5S9NHT3</accession>
<organism evidence="2 3">
    <name type="scientific">Starkeya nomas</name>
    <dbReference type="NCBI Taxonomy" id="2666134"/>
    <lineage>
        <taxon>Bacteria</taxon>
        <taxon>Pseudomonadati</taxon>
        <taxon>Pseudomonadota</taxon>
        <taxon>Alphaproteobacteria</taxon>
        <taxon>Hyphomicrobiales</taxon>
        <taxon>Xanthobacteraceae</taxon>
        <taxon>Starkeya</taxon>
    </lineage>
</organism>
<name>A0A5S9NHT3_9HYPH</name>